<keyword evidence="1" id="KW-1133">Transmembrane helix</keyword>
<reference evidence="2 3" key="1">
    <citation type="submission" date="2021-01" db="EMBL/GenBank/DDBJ databases">
        <title>Carboxyliciviraga sp.nov., isolated from coastal sediments.</title>
        <authorList>
            <person name="Lu D."/>
            <person name="Zhang T."/>
        </authorList>
    </citation>
    <scope>NUCLEOTIDE SEQUENCE [LARGE SCALE GENOMIC DNA]</scope>
    <source>
        <strain evidence="2 3">N1Y132</strain>
    </source>
</reference>
<organism evidence="2 3">
    <name type="scientific">Carboxylicivirga marina</name>
    <dbReference type="NCBI Taxonomy" id="2800988"/>
    <lineage>
        <taxon>Bacteria</taxon>
        <taxon>Pseudomonadati</taxon>
        <taxon>Bacteroidota</taxon>
        <taxon>Bacteroidia</taxon>
        <taxon>Marinilabiliales</taxon>
        <taxon>Marinilabiliaceae</taxon>
        <taxon>Carboxylicivirga</taxon>
    </lineage>
</organism>
<evidence type="ECO:0000313" key="3">
    <source>
        <dbReference type="Proteomes" id="UP000605676"/>
    </source>
</evidence>
<keyword evidence="1" id="KW-0472">Membrane</keyword>
<name>A0ABS1HE65_9BACT</name>
<feature type="transmembrane region" description="Helical" evidence="1">
    <location>
        <begin position="40"/>
        <end position="60"/>
    </location>
</feature>
<keyword evidence="3" id="KW-1185">Reference proteome</keyword>
<feature type="transmembrane region" description="Helical" evidence="1">
    <location>
        <begin position="9"/>
        <end position="28"/>
    </location>
</feature>
<sequence length="131" mass="15147">MKVEFKNRAYLIVSVIIVSSAILLTKTYRPYIYSNNINDFGFADTIGSLISVIGYCFFIWGLKEYSNRSKNIHIITSTIIYSFLWEFIALMRWHGTFDWKDILAGIFSGIFTFVIKEFIEAKSLKTPKSST</sequence>
<evidence type="ECO:0000256" key="1">
    <source>
        <dbReference type="SAM" id="Phobius"/>
    </source>
</evidence>
<proteinExistence type="predicted"/>
<evidence type="ECO:0008006" key="4">
    <source>
        <dbReference type="Google" id="ProtNLM"/>
    </source>
</evidence>
<protein>
    <recommendedName>
        <fullName evidence="4">VanZ-like domain-containing protein</fullName>
    </recommendedName>
</protein>
<gene>
    <name evidence="2" type="ORF">JIV24_01045</name>
</gene>
<dbReference type="EMBL" id="JAENRR010000002">
    <property type="protein sequence ID" value="MBK3515907.1"/>
    <property type="molecule type" value="Genomic_DNA"/>
</dbReference>
<evidence type="ECO:0000313" key="2">
    <source>
        <dbReference type="EMBL" id="MBK3515907.1"/>
    </source>
</evidence>
<dbReference type="Proteomes" id="UP000605676">
    <property type="component" value="Unassembled WGS sequence"/>
</dbReference>
<keyword evidence="1" id="KW-0812">Transmembrane</keyword>
<comment type="caution">
    <text evidence="2">The sequence shown here is derived from an EMBL/GenBank/DDBJ whole genome shotgun (WGS) entry which is preliminary data.</text>
</comment>
<dbReference type="RefSeq" id="WP_200463139.1">
    <property type="nucleotide sequence ID" value="NZ_JAENRR010000002.1"/>
</dbReference>
<feature type="transmembrane region" description="Helical" evidence="1">
    <location>
        <begin position="72"/>
        <end position="90"/>
    </location>
</feature>
<feature type="transmembrane region" description="Helical" evidence="1">
    <location>
        <begin position="102"/>
        <end position="119"/>
    </location>
</feature>
<accession>A0ABS1HE65</accession>